<name>A0A0F9T519_9ZZZZ</name>
<proteinExistence type="predicted"/>
<dbReference type="AlphaFoldDB" id="A0A0F9T519"/>
<dbReference type="EMBL" id="LAZR01000298">
    <property type="protein sequence ID" value="KKN76260.1"/>
    <property type="molecule type" value="Genomic_DNA"/>
</dbReference>
<gene>
    <name evidence="1" type="ORF">LCGC14_0372860</name>
</gene>
<organism evidence="1">
    <name type="scientific">marine sediment metagenome</name>
    <dbReference type="NCBI Taxonomy" id="412755"/>
    <lineage>
        <taxon>unclassified sequences</taxon>
        <taxon>metagenomes</taxon>
        <taxon>ecological metagenomes</taxon>
    </lineage>
</organism>
<evidence type="ECO:0000313" key="1">
    <source>
        <dbReference type="EMBL" id="KKN76260.1"/>
    </source>
</evidence>
<sequence>MAICPRCNDDVQDAAYAIHVNQTCCAIGLSEQDAKMLREANEEEFSVVATLAERQADLAPEEEGC</sequence>
<comment type="caution">
    <text evidence="1">The sequence shown here is derived from an EMBL/GenBank/DDBJ whole genome shotgun (WGS) entry which is preliminary data.</text>
</comment>
<reference evidence="1" key="1">
    <citation type="journal article" date="2015" name="Nature">
        <title>Complex archaea that bridge the gap between prokaryotes and eukaryotes.</title>
        <authorList>
            <person name="Spang A."/>
            <person name="Saw J.H."/>
            <person name="Jorgensen S.L."/>
            <person name="Zaremba-Niedzwiedzka K."/>
            <person name="Martijn J."/>
            <person name="Lind A.E."/>
            <person name="van Eijk R."/>
            <person name="Schleper C."/>
            <person name="Guy L."/>
            <person name="Ettema T.J."/>
        </authorList>
    </citation>
    <scope>NUCLEOTIDE SEQUENCE</scope>
</reference>
<accession>A0A0F9T519</accession>
<protein>
    <submittedName>
        <fullName evidence="1">Uncharacterized protein</fullName>
    </submittedName>
</protein>